<evidence type="ECO:0000256" key="5">
    <source>
        <dbReference type="ARBA" id="ARBA00023242"/>
    </source>
</evidence>
<dbReference type="InterPro" id="IPR036236">
    <property type="entry name" value="Znf_C2H2_sf"/>
</dbReference>
<evidence type="ECO:0000256" key="1">
    <source>
        <dbReference type="ARBA" id="ARBA00004123"/>
    </source>
</evidence>
<feature type="region of interest" description="Disordered" evidence="7">
    <location>
        <begin position="275"/>
        <end position="312"/>
    </location>
</feature>
<dbReference type="PANTHER" id="PTHR47287">
    <property type="entry name" value="C2H2 AND C2HC ZINC FINGERS SUPERFAMILY PROTEIN"/>
    <property type="match status" value="1"/>
</dbReference>
<proteinExistence type="predicted"/>
<feature type="domain" description="C2H2-type" evidence="8">
    <location>
        <begin position="105"/>
        <end position="132"/>
    </location>
</feature>
<name>A0A438J7S9_VITVI</name>
<keyword evidence="4" id="KW-0862">Zinc</keyword>
<feature type="compositionally biased region" description="Polar residues" evidence="7">
    <location>
        <begin position="280"/>
        <end position="297"/>
    </location>
</feature>
<organism evidence="9 10">
    <name type="scientific">Vitis vinifera</name>
    <name type="common">Grape</name>
    <dbReference type="NCBI Taxonomy" id="29760"/>
    <lineage>
        <taxon>Eukaryota</taxon>
        <taxon>Viridiplantae</taxon>
        <taxon>Streptophyta</taxon>
        <taxon>Embryophyta</taxon>
        <taxon>Tracheophyta</taxon>
        <taxon>Spermatophyta</taxon>
        <taxon>Magnoliopsida</taxon>
        <taxon>eudicotyledons</taxon>
        <taxon>Gunneridae</taxon>
        <taxon>Pentapetalae</taxon>
        <taxon>rosids</taxon>
        <taxon>Vitales</taxon>
        <taxon>Vitaceae</taxon>
        <taxon>Viteae</taxon>
        <taxon>Vitis</taxon>
    </lineage>
</organism>
<evidence type="ECO:0000313" key="9">
    <source>
        <dbReference type="EMBL" id="RVX05018.1"/>
    </source>
</evidence>
<evidence type="ECO:0000256" key="7">
    <source>
        <dbReference type="SAM" id="MobiDB-lite"/>
    </source>
</evidence>
<dbReference type="SUPFAM" id="SSF57667">
    <property type="entry name" value="beta-beta-alpha zinc fingers"/>
    <property type="match status" value="1"/>
</dbReference>
<evidence type="ECO:0000256" key="3">
    <source>
        <dbReference type="ARBA" id="ARBA00022771"/>
    </source>
</evidence>
<reference evidence="9 10" key="1">
    <citation type="journal article" date="2018" name="PLoS Genet.">
        <title>Population sequencing reveals clonal diversity and ancestral inbreeding in the grapevine cultivar Chardonnay.</title>
        <authorList>
            <person name="Roach M.J."/>
            <person name="Johnson D.L."/>
            <person name="Bohlmann J."/>
            <person name="van Vuuren H.J."/>
            <person name="Jones S.J."/>
            <person name="Pretorius I.S."/>
            <person name="Schmidt S.A."/>
            <person name="Borneman A.R."/>
        </authorList>
    </citation>
    <scope>NUCLEOTIDE SEQUENCE [LARGE SCALE GENOMIC DNA]</scope>
    <source>
        <strain evidence="10">cv. Chardonnay</strain>
        <tissue evidence="9">Leaf</tissue>
    </source>
</reference>
<feature type="compositionally biased region" description="Basic and acidic residues" evidence="7">
    <location>
        <begin position="24"/>
        <end position="39"/>
    </location>
</feature>
<dbReference type="PROSITE" id="PS50157">
    <property type="entry name" value="ZINC_FINGER_C2H2_2"/>
    <property type="match status" value="1"/>
</dbReference>
<dbReference type="GO" id="GO:0009788">
    <property type="term" value="P:negative regulation of abscisic acid-activated signaling pathway"/>
    <property type="evidence" value="ECO:0007669"/>
    <property type="project" value="InterPro"/>
</dbReference>
<feature type="region of interest" description="Disordered" evidence="7">
    <location>
        <begin position="1"/>
        <end position="39"/>
    </location>
</feature>
<gene>
    <name evidence="9" type="primary">ZFP1_6</name>
    <name evidence="9" type="ORF">CK203_019240</name>
</gene>
<evidence type="ECO:0000256" key="4">
    <source>
        <dbReference type="ARBA" id="ARBA00022833"/>
    </source>
</evidence>
<comment type="caution">
    <text evidence="9">The sequence shown here is derived from an EMBL/GenBank/DDBJ whole genome shotgun (WGS) entry which is preliminary data.</text>
</comment>
<dbReference type="GO" id="GO:0008270">
    <property type="term" value="F:zinc ion binding"/>
    <property type="evidence" value="ECO:0007669"/>
    <property type="project" value="UniProtKB-KW"/>
</dbReference>
<sequence>MMSAQEEMSPKGCCSLKLAETPSNEEKEKHAIDDESLVREEHERDMKSNQALNLIKISGAAAVVEHGQGCKLDDGPEEKSPNGFKSSNRVVENMVIEYVGARRDLYCKYCNKKFSNSQALGGHQNAHKRERALERKEKMDEITLANVASCFYPPLTLSSYYSRHASLKRPLGVRSQSAIHKPFNSWSCGGVGHGHGGAVGWWSTYSNLNRQISTISQQPTLMVNPQPPQVNQHYRTQQYSPSIDSYWSRVGVFGHQPPSETRTDHFNLGGRMAFHPPFEGTSSQIGTSSSPADNRSGNADHRPGGVVPEKEKGEAFKLDLTLAL</sequence>
<comment type="subcellular location">
    <subcellularLocation>
        <location evidence="1">Nucleus</location>
    </subcellularLocation>
</comment>
<evidence type="ECO:0000256" key="6">
    <source>
        <dbReference type="PROSITE-ProRule" id="PRU00042"/>
    </source>
</evidence>
<evidence type="ECO:0000313" key="10">
    <source>
        <dbReference type="Proteomes" id="UP000288805"/>
    </source>
</evidence>
<feature type="compositionally biased region" description="Basic and acidic residues" evidence="7">
    <location>
        <begin position="298"/>
        <end position="312"/>
    </location>
</feature>
<dbReference type="EMBL" id="QGNW01000058">
    <property type="protein sequence ID" value="RVX05018.1"/>
    <property type="molecule type" value="Genomic_DNA"/>
</dbReference>
<dbReference type="GO" id="GO:0005634">
    <property type="term" value="C:nucleus"/>
    <property type="evidence" value="ECO:0007669"/>
    <property type="project" value="UniProtKB-SubCell"/>
</dbReference>
<dbReference type="PROSITE" id="PS00028">
    <property type="entry name" value="ZINC_FINGER_C2H2_1"/>
    <property type="match status" value="1"/>
</dbReference>
<dbReference type="InterPro" id="IPR013087">
    <property type="entry name" value="Znf_C2H2_type"/>
</dbReference>
<dbReference type="PANTHER" id="PTHR47287:SF15">
    <property type="entry name" value="ZINC FINGER PROTEIN 3-LIKE"/>
    <property type="match status" value="1"/>
</dbReference>
<evidence type="ECO:0000259" key="8">
    <source>
        <dbReference type="PROSITE" id="PS50157"/>
    </source>
</evidence>
<dbReference type="Proteomes" id="UP000288805">
    <property type="component" value="Unassembled WGS sequence"/>
</dbReference>
<evidence type="ECO:0000256" key="2">
    <source>
        <dbReference type="ARBA" id="ARBA00022723"/>
    </source>
</evidence>
<dbReference type="AlphaFoldDB" id="A0A438J7S9"/>
<keyword evidence="3 6" id="KW-0863">Zinc-finger</keyword>
<keyword evidence="2" id="KW-0479">Metal-binding</keyword>
<dbReference type="OrthoDB" id="1436876at2759"/>
<protein>
    <submittedName>
        <fullName evidence="9">Zinc finger protein 1</fullName>
    </submittedName>
</protein>
<dbReference type="InterPro" id="IPR044246">
    <property type="entry name" value="ZFP3-like"/>
</dbReference>
<keyword evidence="5" id="KW-0539">Nucleus</keyword>
<accession>A0A438J7S9</accession>
<dbReference type="Gene3D" id="3.30.160.60">
    <property type="entry name" value="Classic Zinc Finger"/>
    <property type="match status" value="1"/>
</dbReference>